<keyword evidence="3" id="KW-0406">Ion transport</keyword>
<keyword evidence="1" id="KW-1133">Transmembrane helix</keyword>
<evidence type="ECO:0000313" key="4">
    <source>
        <dbReference type="Proteomes" id="UP001595791"/>
    </source>
</evidence>
<dbReference type="SUPFAM" id="SSF81324">
    <property type="entry name" value="Voltage-gated potassium channels"/>
    <property type="match status" value="1"/>
</dbReference>
<keyword evidence="3" id="KW-0407">Ion channel</keyword>
<evidence type="ECO:0000256" key="1">
    <source>
        <dbReference type="SAM" id="Phobius"/>
    </source>
</evidence>
<feature type="transmembrane region" description="Helical" evidence="1">
    <location>
        <begin position="206"/>
        <end position="224"/>
    </location>
</feature>
<accession>A0ABV8MI28</accession>
<dbReference type="Pfam" id="PF07885">
    <property type="entry name" value="Ion_trans_2"/>
    <property type="match status" value="1"/>
</dbReference>
<feature type="transmembrane region" description="Helical" evidence="1">
    <location>
        <begin position="23"/>
        <end position="41"/>
    </location>
</feature>
<dbReference type="Proteomes" id="UP001595791">
    <property type="component" value="Unassembled WGS sequence"/>
</dbReference>
<dbReference type="GO" id="GO:0034220">
    <property type="term" value="P:monoatomic ion transmembrane transport"/>
    <property type="evidence" value="ECO:0007669"/>
    <property type="project" value="UniProtKB-KW"/>
</dbReference>
<proteinExistence type="predicted"/>
<organism evidence="3 4">
    <name type="scientific">Chitinimonas lacunae</name>
    <dbReference type="NCBI Taxonomy" id="1963018"/>
    <lineage>
        <taxon>Bacteria</taxon>
        <taxon>Pseudomonadati</taxon>
        <taxon>Pseudomonadota</taxon>
        <taxon>Betaproteobacteria</taxon>
        <taxon>Neisseriales</taxon>
        <taxon>Chitinibacteraceae</taxon>
        <taxon>Chitinimonas</taxon>
    </lineage>
</organism>
<protein>
    <submittedName>
        <fullName evidence="3">Potassium channel family protein</fullName>
    </submittedName>
</protein>
<dbReference type="EMBL" id="JBHSBU010000001">
    <property type="protein sequence ID" value="MFC4157804.1"/>
    <property type="molecule type" value="Genomic_DNA"/>
</dbReference>
<feature type="transmembrane region" description="Helical" evidence="1">
    <location>
        <begin position="47"/>
        <end position="63"/>
    </location>
</feature>
<dbReference type="Gene3D" id="1.10.287.70">
    <property type="match status" value="1"/>
</dbReference>
<comment type="caution">
    <text evidence="3">The sequence shown here is derived from an EMBL/GenBank/DDBJ whole genome shotgun (WGS) entry which is preliminary data.</text>
</comment>
<reference evidence="4" key="1">
    <citation type="journal article" date="2019" name="Int. J. Syst. Evol. Microbiol.">
        <title>The Global Catalogue of Microorganisms (GCM) 10K type strain sequencing project: providing services to taxonomists for standard genome sequencing and annotation.</title>
        <authorList>
            <consortium name="The Broad Institute Genomics Platform"/>
            <consortium name="The Broad Institute Genome Sequencing Center for Infectious Disease"/>
            <person name="Wu L."/>
            <person name="Ma J."/>
        </authorList>
    </citation>
    <scope>NUCLEOTIDE SEQUENCE [LARGE SCALE GENOMIC DNA]</scope>
    <source>
        <strain evidence="4">LMG 29894</strain>
    </source>
</reference>
<feature type="transmembrane region" description="Helical" evidence="1">
    <location>
        <begin position="75"/>
        <end position="95"/>
    </location>
</feature>
<feature type="transmembrane region" description="Helical" evidence="1">
    <location>
        <begin position="101"/>
        <end position="120"/>
    </location>
</feature>
<dbReference type="RefSeq" id="WP_378159825.1">
    <property type="nucleotide sequence ID" value="NZ_JBHSBU010000001.1"/>
</dbReference>
<feature type="domain" description="Potassium channel" evidence="2">
    <location>
        <begin position="153"/>
        <end position="225"/>
    </location>
</feature>
<evidence type="ECO:0000313" key="3">
    <source>
        <dbReference type="EMBL" id="MFC4157804.1"/>
    </source>
</evidence>
<gene>
    <name evidence="3" type="ORF">ACFOW7_00400</name>
</gene>
<name>A0ABV8MI28_9NEIS</name>
<keyword evidence="3" id="KW-0813">Transport</keyword>
<keyword evidence="1" id="KW-0472">Membrane</keyword>
<evidence type="ECO:0000259" key="2">
    <source>
        <dbReference type="Pfam" id="PF07885"/>
    </source>
</evidence>
<sequence>MSTTPDSPPSIWRRLRLPYSHEPNAWLLLALVTLVISYPFLDDYDGGRAAIAIFDLAILMLALRAVQADGGEKKIGYLLVIPAVVLHVSAALVALPALLLASYGAQAAFHGFVVICLLRYMLRDDIMTLDELFAAAAFYVLLAFVFAYLYACIEQLVPGAFFINEANRAPDSVRWWDLLYFSFTCLTSVGFGDITPVSDYARSLVMIQQMVGVLYFALIVSRLVSLQTKGKKRD</sequence>
<feature type="transmembrane region" description="Helical" evidence="1">
    <location>
        <begin position="132"/>
        <end position="151"/>
    </location>
</feature>
<dbReference type="InterPro" id="IPR013099">
    <property type="entry name" value="K_chnl_dom"/>
</dbReference>
<keyword evidence="1" id="KW-0812">Transmembrane</keyword>
<keyword evidence="4" id="KW-1185">Reference proteome</keyword>